<evidence type="ECO:0000313" key="2">
    <source>
        <dbReference type="Proteomes" id="UP000499080"/>
    </source>
</evidence>
<dbReference type="Proteomes" id="UP000499080">
    <property type="component" value="Unassembled WGS sequence"/>
</dbReference>
<organism evidence="1 2">
    <name type="scientific">Araneus ventricosus</name>
    <name type="common">Orbweaver spider</name>
    <name type="synonym">Epeira ventricosa</name>
    <dbReference type="NCBI Taxonomy" id="182803"/>
    <lineage>
        <taxon>Eukaryota</taxon>
        <taxon>Metazoa</taxon>
        <taxon>Ecdysozoa</taxon>
        <taxon>Arthropoda</taxon>
        <taxon>Chelicerata</taxon>
        <taxon>Arachnida</taxon>
        <taxon>Araneae</taxon>
        <taxon>Araneomorphae</taxon>
        <taxon>Entelegynae</taxon>
        <taxon>Araneoidea</taxon>
        <taxon>Araneidae</taxon>
        <taxon>Araneus</taxon>
    </lineage>
</organism>
<proteinExistence type="predicted"/>
<protein>
    <submittedName>
        <fullName evidence="1">Uncharacterized protein</fullName>
    </submittedName>
</protein>
<keyword evidence="2" id="KW-1185">Reference proteome</keyword>
<sequence length="118" mass="13445">MYGIAFRLNQGFLVREATELSTLKELVFPTKVDILISDIERVLPGGTSIRSMKNNFPFRHLLRTIQLRRDYVFPRKVPASIPFQYSEGNNLPSSALSRSRVTHTASFKRTSDLLSVSE</sequence>
<dbReference type="EMBL" id="BGPR01001559">
    <property type="protein sequence ID" value="GBM56690.1"/>
    <property type="molecule type" value="Genomic_DNA"/>
</dbReference>
<accession>A0A4Y2GSH4</accession>
<gene>
    <name evidence="1" type="ORF">AVEN_98180_1</name>
</gene>
<reference evidence="1 2" key="1">
    <citation type="journal article" date="2019" name="Sci. Rep.">
        <title>Orb-weaving spider Araneus ventricosus genome elucidates the spidroin gene catalogue.</title>
        <authorList>
            <person name="Kono N."/>
            <person name="Nakamura H."/>
            <person name="Ohtoshi R."/>
            <person name="Moran D.A.P."/>
            <person name="Shinohara A."/>
            <person name="Yoshida Y."/>
            <person name="Fujiwara M."/>
            <person name="Mori M."/>
            <person name="Tomita M."/>
            <person name="Arakawa K."/>
        </authorList>
    </citation>
    <scope>NUCLEOTIDE SEQUENCE [LARGE SCALE GENOMIC DNA]</scope>
</reference>
<comment type="caution">
    <text evidence="1">The sequence shown here is derived from an EMBL/GenBank/DDBJ whole genome shotgun (WGS) entry which is preliminary data.</text>
</comment>
<dbReference type="AlphaFoldDB" id="A0A4Y2GSH4"/>
<name>A0A4Y2GSH4_ARAVE</name>
<evidence type="ECO:0000313" key="1">
    <source>
        <dbReference type="EMBL" id="GBM56690.1"/>
    </source>
</evidence>